<evidence type="ECO:0000313" key="1">
    <source>
        <dbReference type="EMBL" id="ALV86484.1"/>
    </source>
</evidence>
<protein>
    <submittedName>
        <fullName evidence="1">Uncharacterized protein</fullName>
    </submittedName>
</protein>
<reference evidence="1" key="1">
    <citation type="submission" date="2015-10" db="EMBL/GenBank/DDBJ databases">
        <title>Biosynthesis of SCL-MCL polyhydroxyalkanoates by metagenomic clones in Pseudomonas putida.</title>
        <authorList>
            <person name="Cheng J."/>
            <person name="Charles T.C."/>
        </authorList>
    </citation>
    <scope>NUCLEOTIDE SEQUENCE</scope>
</reference>
<name>A0A0U3UVM9_9BACT</name>
<proteinExistence type="predicted"/>
<accession>A0A0U3UVM9</accession>
<dbReference type="EMBL" id="KT944266">
    <property type="protein sequence ID" value="ALV86484.1"/>
    <property type="molecule type" value="Genomic_DNA"/>
</dbReference>
<sequence length="63" mass="6686">MLVFGGIPVSGSENVTAKQSIAFREVENDIGQPRTKFGGQPIWIGAPAVVKDGFHSTEEIGLT</sequence>
<organism evidence="1">
    <name type="scientific">uncultured bacterium 20</name>
    <dbReference type="NCBI Taxonomy" id="1748270"/>
    <lineage>
        <taxon>Bacteria</taxon>
        <taxon>environmental samples</taxon>
    </lineage>
</organism>
<dbReference type="AlphaFoldDB" id="A0A0U3UVM9"/>